<dbReference type="Pfam" id="PF08241">
    <property type="entry name" value="Methyltransf_11"/>
    <property type="match status" value="1"/>
</dbReference>
<dbReference type="Proteomes" id="UP000001683">
    <property type="component" value="Chromosome"/>
</dbReference>
<sequence length="226" mass="25953">MDINKKSNNNESTNNENDVNTDEKQENTNERQETKAFFDTASQYWDDRIVHNEDIIRDSLSYIDFESKNRVLDVGTGTGIMLKFLLPNLSETASILAVDLSPQMIAKAKGKYRDQRIKFQELDVETEPFQNEQFDLIILYSVFPHLNDKSRVLRHLSKSLITGGELCILHSKSRAEINDMHKSLGNPVSNHLLPPISELQKMAEKNRLTTQVAQSDENSYFYLGKK</sequence>
<feature type="compositionally biased region" description="Low complexity" evidence="1">
    <location>
        <begin position="1"/>
        <end position="18"/>
    </location>
</feature>
<dbReference type="KEGG" id="nth:Nther_2290"/>
<keyword evidence="3" id="KW-0489">Methyltransferase</keyword>
<dbReference type="GO" id="GO:0032259">
    <property type="term" value="P:methylation"/>
    <property type="evidence" value="ECO:0007669"/>
    <property type="project" value="UniProtKB-KW"/>
</dbReference>
<protein>
    <submittedName>
        <fullName evidence="3">Methyltransferase type 11</fullName>
    </submittedName>
</protein>
<dbReference type="FunCoup" id="B2A8H2">
    <property type="interactions" value="43"/>
</dbReference>
<dbReference type="PANTHER" id="PTHR43861">
    <property type="entry name" value="TRANS-ACONITATE 2-METHYLTRANSFERASE-RELATED"/>
    <property type="match status" value="1"/>
</dbReference>
<feature type="region of interest" description="Disordered" evidence="1">
    <location>
        <begin position="1"/>
        <end position="34"/>
    </location>
</feature>
<dbReference type="OrthoDB" id="7365827at2"/>
<reference evidence="3 4" key="1">
    <citation type="submission" date="2008-04" db="EMBL/GenBank/DDBJ databases">
        <title>Complete sequence of chromosome of Natranaerobius thermophilus JW/NM-WN-LF.</title>
        <authorList>
            <consortium name="US DOE Joint Genome Institute"/>
            <person name="Copeland A."/>
            <person name="Lucas S."/>
            <person name="Lapidus A."/>
            <person name="Glavina del Rio T."/>
            <person name="Dalin E."/>
            <person name="Tice H."/>
            <person name="Bruce D."/>
            <person name="Goodwin L."/>
            <person name="Pitluck S."/>
            <person name="Chertkov O."/>
            <person name="Brettin T."/>
            <person name="Detter J.C."/>
            <person name="Han C."/>
            <person name="Kuske C.R."/>
            <person name="Schmutz J."/>
            <person name="Larimer F."/>
            <person name="Land M."/>
            <person name="Hauser L."/>
            <person name="Kyrpides N."/>
            <person name="Lykidis A."/>
            <person name="Mesbah N.M."/>
            <person name="Wiegel J."/>
        </authorList>
    </citation>
    <scope>NUCLEOTIDE SEQUENCE [LARGE SCALE GENOMIC DNA]</scope>
    <source>
        <strain evidence="4">ATCC BAA-1301 / DSM 18059 / JW/NM-WN-LF</strain>
    </source>
</reference>
<dbReference type="InterPro" id="IPR029063">
    <property type="entry name" value="SAM-dependent_MTases_sf"/>
</dbReference>
<feature type="compositionally biased region" description="Basic and acidic residues" evidence="1">
    <location>
        <begin position="21"/>
        <end position="34"/>
    </location>
</feature>
<evidence type="ECO:0000313" key="3">
    <source>
        <dbReference type="EMBL" id="ACB85856.1"/>
    </source>
</evidence>
<name>B2A8H2_NATTJ</name>
<proteinExistence type="predicted"/>
<dbReference type="InParanoid" id="B2A8H2"/>
<dbReference type="Gene3D" id="3.40.50.150">
    <property type="entry name" value="Vaccinia Virus protein VP39"/>
    <property type="match status" value="1"/>
</dbReference>
<dbReference type="EMBL" id="CP001034">
    <property type="protein sequence ID" value="ACB85856.1"/>
    <property type="molecule type" value="Genomic_DNA"/>
</dbReference>
<dbReference type="RefSeq" id="WP_012448706.1">
    <property type="nucleotide sequence ID" value="NC_010718.1"/>
</dbReference>
<dbReference type="SUPFAM" id="SSF53335">
    <property type="entry name" value="S-adenosyl-L-methionine-dependent methyltransferases"/>
    <property type="match status" value="1"/>
</dbReference>
<reference evidence="3 4" key="2">
    <citation type="journal article" date="2011" name="J. Bacteriol.">
        <title>Complete genome sequence of the anaerobic, halophilic alkalithermophile Natranaerobius thermophilus JW/NM-WN-LF.</title>
        <authorList>
            <person name="Zhao B."/>
            <person name="Mesbah N.M."/>
            <person name="Dalin E."/>
            <person name="Goodwin L."/>
            <person name="Nolan M."/>
            <person name="Pitluck S."/>
            <person name="Chertkov O."/>
            <person name="Brettin T.S."/>
            <person name="Han J."/>
            <person name="Larimer F.W."/>
            <person name="Land M.L."/>
            <person name="Hauser L."/>
            <person name="Kyrpides N."/>
            <person name="Wiegel J."/>
        </authorList>
    </citation>
    <scope>NUCLEOTIDE SEQUENCE [LARGE SCALE GENOMIC DNA]</scope>
    <source>
        <strain evidence="4">ATCC BAA-1301 / DSM 18059 / JW/NM-WN-LF</strain>
    </source>
</reference>
<gene>
    <name evidence="3" type="ordered locus">Nther_2290</name>
</gene>
<evidence type="ECO:0000313" key="4">
    <source>
        <dbReference type="Proteomes" id="UP000001683"/>
    </source>
</evidence>
<keyword evidence="4" id="KW-1185">Reference proteome</keyword>
<keyword evidence="3" id="KW-0808">Transferase</keyword>
<dbReference type="GO" id="GO:0008757">
    <property type="term" value="F:S-adenosylmethionine-dependent methyltransferase activity"/>
    <property type="evidence" value="ECO:0007669"/>
    <property type="project" value="InterPro"/>
</dbReference>
<evidence type="ECO:0000259" key="2">
    <source>
        <dbReference type="Pfam" id="PF08241"/>
    </source>
</evidence>
<accession>B2A8H2</accession>
<evidence type="ECO:0000256" key="1">
    <source>
        <dbReference type="SAM" id="MobiDB-lite"/>
    </source>
</evidence>
<feature type="domain" description="Methyltransferase type 11" evidence="2">
    <location>
        <begin position="72"/>
        <end position="168"/>
    </location>
</feature>
<dbReference type="HOGENOM" id="CLU_037990_10_2_9"/>
<dbReference type="InterPro" id="IPR013216">
    <property type="entry name" value="Methyltransf_11"/>
</dbReference>
<dbReference type="CDD" id="cd02440">
    <property type="entry name" value="AdoMet_MTases"/>
    <property type="match status" value="1"/>
</dbReference>
<dbReference type="AlphaFoldDB" id="B2A8H2"/>
<organism evidence="3 4">
    <name type="scientific">Natranaerobius thermophilus (strain ATCC BAA-1301 / DSM 18059 / JW/NM-WN-LF)</name>
    <dbReference type="NCBI Taxonomy" id="457570"/>
    <lineage>
        <taxon>Bacteria</taxon>
        <taxon>Bacillati</taxon>
        <taxon>Bacillota</taxon>
        <taxon>Clostridia</taxon>
        <taxon>Natranaerobiales</taxon>
        <taxon>Natranaerobiaceae</taxon>
        <taxon>Natranaerobius</taxon>
    </lineage>
</organism>
<dbReference type="eggNOG" id="COG2226">
    <property type="taxonomic scope" value="Bacteria"/>
</dbReference>